<gene>
    <name evidence="10" type="ORF">Mia14_0655</name>
</gene>
<comment type="similarity">
    <text evidence="8">Belongs to the ABC transporter superfamily. Drug exporter-1 (DrugE1) (TC 3.A.1.105) family.</text>
</comment>
<dbReference type="Gene3D" id="3.40.50.300">
    <property type="entry name" value="P-loop containing nucleotide triphosphate hydrolases"/>
    <property type="match status" value="1"/>
</dbReference>
<evidence type="ECO:0000256" key="7">
    <source>
        <dbReference type="ARBA" id="ARBA00023136"/>
    </source>
</evidence>
<sequence>MKSTDYSIHVSNLVKRYGDFTAVDGISFDVKEGEIFGFLGPNGAGKTTTVHILTTIIDKTSGDAYVSGFDVSKHKDEVRSKIGIVFQDPSIDDRLTGYENLELHAMMYGIDKETRKRRINEMLEMVELSDKANVVMSSYSGGMRRRLEIARGLLNEPKVLFLDEPTVGLDTQTRRHILEYVKKLNEKYHLSVLLTTHYIEEADYLCDRVAIIDHGKIIVCDTPQKLKEGLHGDIVKISLKEEKEVKFLQKNIKKFKNVVSIKVDEADKKIAYLNVKSAASDLPEIIEQAFRSKLSITSIDIRKPSLEDVFIHYTGKSIRDEEANPNERIQAVIRSRNR</sequence>
<dbReference type="InterPro" id="IPR025302">
    <property type="entry name" value="DrrA1/2-like_C"/>
</dbReference>
<dbReference type="KEGG" id="marh:Mia14_0655"/>
<dbReference type="InterPro" id="IPR027417">
    <property type="entry name" value="P-loop_NTPase"/>
</dbReference>
<evidence type="ECO:0000256" key="6">
    <source>
        <dbReference type="ARBA" id="ARBA00022967"/>
    </source>
</evidence>
<dbReference type="InterPro" id="IPR017871">
    <property type="entry name" value="ABC_transporter-like_CS"/>
</dbReference>
<keyword evidence="5" id="KW-0067">ATP-binding</keyword>
<dbReference type="PROSITE" id="PS50893">
    <property type="entry name" value="ABC_TRANSPORTER_2"/>
    <property type="match status" value="1"/>
</dbReference>
<keyword evidence="7" id="KW-0472">Membrane</keyword>
<organism evidence="10 11">
    <name type="scientific">Candidatus Mancarchaeum acidiphilum</name>
    <dbReference type="NCBI Taxonomy" id="1920749"/>
    <lineage>
        <taxon>Archaea</taxon>
        <taxon>Candidatus Micrarchaeota</taxon>
        <taxon>Candidatus Mancarchaeum</taxon>
    </lineage>
</organism>
<keyword evidence="11" id="KW-1185">Reference proteome</keyword>
<proteinExistence type="inferred from homology"/>
<dbReference type="GO" id="GO:0005524">
    <property type="term" value="F:ATP binding"/>
    <property type="evidence" value="ECO:0007669"/>
    <property type="project" value="UniProtKB-KW"/>
</dbReference>
<dbReference type="InterPro" id="IPR005894">
    <property type="entry name" value="DrrA"/>
</dbReference>
<dbReference type="SMART" id="SM00382">
    <property type="entry name" value="AAA"/>
    <property type="match status" value="1"/>
</dbReference>
<dbReference type="FunFam" id="3.40.50.300:FF:000589">
    <property type="entry name" value="ABC transporter, ATP-binding subunit"/>
    <property type="match status" value="1"/>
</dbReference>
<dbReference type="OrthoDB" id="31298at2157"/>
<keyword evidence="4" id="KW-0547">Nucleotide-binding</keyword>
<dbReference type="InterPro" id="IPR003439">
    <property type="entry name" value="ABC_transporter-like_ATP-bd"/>
</dbReference>
<dbReference type="Pfam" id="PF00005">
    <property type="entry name" value="ABC_tran"/>
    <property type="match status" value="1"/>
</dbReference>
<dbReference type="GO" id="GO:0005886">
    <property type="term" value="C:plasma membrane"/>
    <property type="evidence" value="ECO:0007669"/>
    <property type="project" value="UniProtKB-SubCell"/>
</dbReference>
<dbReference type="AlphaFoldDB" id="A0A218NNB0"/>
<feature type="domain" description="ABC transporter" evidence="9">
    <location>
        <begin position="8"/>
        <end position="239"/>
    </location>
</feature>
<evidence type="ECO:0000256" key="1">
    <source>
        <dbReference type="ARBA" id="ARBA00004413"/>
    </source>
</evidence>
<evidence type="ECO:0000313" key="10">
    <source>
        <dbReference type="EMBL" id="ASI13958.1"/>
    </source>
</evidence>
<dbReference type="PANTHER" id="PTHR43582:SF2">
    <property type="entry name" value="LINEARMYCIN RESISTANCE ATP-BINDING PROTEIN LNRL"/>
    <property type="match status" value="1"/>
</dbReference>
<dbReference type="GO" id="GO:0016887">
    <property type="term" value="F:ATP hydrolysis activity"/>
    <property type="evidence" value="ECO:0007669"/>
    <property type="project" value="InterPro"/>
</dbReference>
<dbReference type="InterPro" id="IPR003593">
    <property type="entry name" value="AAA+_ATPase"/>
</dbReference>
<dbReference type="GeneID" id="33314208"/>
<dbReference type="GO" id="GO:0043215">
    <property type="term" value="P:daunorubicin transport"/>
    <property type="evidence" value="ECO:0007669"/>
    <property type="project" value="InterPro"/>
</dbReference>
<accession>A0A218NNB0</accession>
<dbReference type="NCBIfam" id="TIGR01188">
    <property type="entry name" value="drrA"/>
    <property type="match status" value="1"/>
</dbReference>
<protein>
    <submittedName>
        <fullName evidence="10">DrugE1 family ABC transporter ATPase</fullName>
    </submittedName>
</protein>
<reference evidence="10 11" key="1">
    <citation type="journal article" date="2017" name="Nat. Commun.">
        <title>'ARMAN' archaea depend on association with euryarchaeal host in culture and in situ.</title>
        <authorList>
            <person name="Golyshina O."/>
            <person name="Toshchakov S."/>
            <person name="Makarova K."/>
            <person name="Gavrilov S."/>
            <person name="Korzhenkov A."/>
            <person name="La Cono V."/>
            <person name="Arcadi E."/>
            <person name="Nechitaylo T."/>
            <person name="Ferrer M."/>
            <person name="Kublanov I."/>
            <person name="Wolf Y."/>
            <person name="Yakimov M."/>
            <person name="Golyshin P."/>
            <person name="Slesarev A."/>
            <person name="Kozyavkin S."/>
        </authorList>
    </citation>
    <scope>NUCLEOTIDE SEQUENCE [LARGE SCALE GENOMIC DNA]</scope>
    <source>
        <strain evidence="10 11">Mia14</strain>
    </source>
</reference>
<dbReference type="GO" id="GO:1900753">
    <property type="term" value="P:doxorubicin transport"/>
    <property type="evidence" value="ECO:0007669"/>
    <property type="project" value="InterPro"/>
</dbReference>
<keyword evidence="2" id="KW-0813">Transport</keyword>
<dbReference type="PROSITE" id="PS00211">
    <property type="entry name" value="ABC_TRANSPORTER_1"/>
    <property type="match status" value="1"/>
</dbReference>
<evidence type="ECO:0000259" key="9">
    <source>
        <dbReference type="PROSITE" id="PS50893"/>
    </source>
</evidence>
<dbReference type="Proteomes" id="UP000197679">
    <property type="component" value="Chromosome"/>
</dbReference>
<name>A0A218NNB0_9ARCH</name>
<dbReference type="EMBL" id="CP019964">
    <property type="protein sequence ID" value="ASI13958.1"/>
    <property type="molecule type" value="Genomic_DNA"/>
</dbReference>
<evidence type="ECO:0000313" key="11">
    <source>
        <dbReference type="Proteomes" id="UP000197679"/>
    </source>
</evidence>
<evidence type="ECO:0000256" key="4">
    <source>
        <dbReference type="ARBA" id="ARBA00022741"/>
    </source>
</evidence>
<dbReference type="RefSeq" id="WP_088820222.1">
    <property type="nucleotide sequence ID" value="NZ_CP019964.1"/>
</dbReference>
<dbReference type="Pfam" id="PF13732">
    <property type="entry name" value="DrrA1-3_C"/>
    <property type="match status" value="1"/>
</dbReference>
<comment type="subcellular location">
    <subcellularLocation>
        <location evidence="1">Cell membrane</location>
        <topology evidence="1">Peripheral membrane protein</topology>
        <orientation evidence="1">Cytoplasmic side</orientation>
    </subcellularLocation>
</comment>
<evidence type="ECO:0000256" key="5">
    <source>
        <dbReference type="ARBA" id="ARBA00022840"/>
    </source>
</evidence>
<keyword evidence="3" id="KW-1003">Cell membrane</keyword>
<evidence type="ECO:0000256" key="8">
    <source>
        <dbReference type="ARBA" id="ARBA00049985"/>
    </source>
</evidence>
<evidence type="ECO:0000256" key="2">
    <source>
        <dbReference type="ARBA" id="ARBA00022448"/>
    </source>
</evidence>
<evidence type="ECO:0000256" key="3">
    <source>
        <dbReference type="ARBA" id="ARBA00022475"/>
    </source>
</evidence>
<dbReference type="SUPFAM" id="SSF52540">
    <property type="entry name" value="P-loop containing nucleoside triphosphate hydrolases"/>
    <property type="match status" value="1"/>
</dbReference>
<keyword evidence="6" id="KW-1278">Translocase</keyword>
<dbReference type="PANTHER" id="PTHR43582">
    <property type="entry name" value="LINEARMYCIN RESISTANCE ATP-BINDING PROTEIN LNRL"/>
    <property type="match status" value="1"/>
</dbReference>